<name>A0A6I3QPZ0_9FIRM</name>
<reference evidence="5 6" key="1">
    <citation type="journal article" date="2019" name="Nat. Med.">
        <title>A library of human gut bacterial isolates paired with longitudinal multiomics data enables mechanistic microbiome research.</title>
        <authorList>
            <person name="Poyet M."/>
            <person name="Groussin M."/>
            <person name="Gibbons S.M."/>
            <person name="Avila-Pacheco J."/>
            <person name="Jiang X."/>
            <person name="Kearney S.M."/>
            <person name="Perrotta A.R."/>
            <person name="Berdy B."/>
            <person name="Zhao S."/>
            <person name="Lieberman T.D."/>
            <person name="Swanson P.K."/>
            <person name="Smith M."/>
            <person name="Roesemann S."/>
            <person name="Alexander J.E."/>
            <person name="Rich S.A."/>
            <person name="Livny J."/>
            <person name="Vlamakis H."/>
            <person name="Clish C."/>
            <person name="Bullock K."/>
            <person name="Deik A."/>
            <person name="Scott J."/>
            <person name="Pierce K.A."/>
            <person name="Xavier R.J."/>
            <person name="Alm E.J."/>
        </authorList>
    </citation>
    <scope>NUCLEOTIDE SEQUENCE [LARGE SCALE GENOMIC DNA]</scope>
    <source>
        <strain evidence="5 6">BIOML-A7</strain>
    </source>
</reference>
<evidence type="ECO:0000256" key="1">
    <source>
        <dbReference type="ARBA" id="ARBA00004141"/>
    </source>
</evidence>
<sequence length="124" mass="14053">MHLWPWPLVWAEYTAHHLTAAQKHYHGDGHCLVGTIRRYWGHHQRGHYRDWHLRQGLCKLFRIQGEVAQGCGVRYGNVFHRHQTSKATELSEFCGAIGSLSLVVAGVLTAALLPVLTPFFSEGI</sequence>
<evidence type="ECO:0000313" key="6">
    <source>
        <dbReference type="Proteomes" id="UP000449193"/>
    </source>
</evidence>
<proteinExistence type="predicted"/>
<organism evidence="5 6">
    <name type="scientific">Ruthenibacterium lactatiformans</name>
    <dbReference type="NCBI Taxonomy" id="1550024"/>
    <lineage>
        <taxon>Bacteria</taxon>
        <taxon>Bacillati</taxon>
        <taxon>Bacillota</taxon>
        <taxon>Clostridia</taxon>
        <taxon>Eubacteriales</taxon>
        <taxon>Oscillospiraceae</taxon>
        <taxon>Ruthenibacterium</taxon>
    </lineage>
</organism>
<dbReference type="AlphaFoldDB" id="A0A6I3QPZ0"/>
<evidence type="ECO:0000256" key="4">
    <source>
        <dbReference type="ARBA" id="ARBA00023136"/>
    </source>
</evidence>
<gene>
    <name evidence="5" type="ORF">GMD52_09380</name>
</gene>
<dbReference type="Pfam" id="PF04172">
    <property type="entry name" value="LrgB"/>
    <property type="match status" value="1"/>
</dbReference>
<keyword evidence="3" id="KW-1133">Transmembrane helix</keyword>
<dbReference type="InterPro" id="IPR007300">
    <property type="entry name" value="CidB/LrgB"/>
</dbReference>
<comment type="caution">
    <text evidence="5">The sequence shown here is derived from an EMBL/GenBank/DDBJ whole genome shotgun (WGS) entry which is preliminary data.</text>
</comment>
<dbReference type="EMBL" id="WMZR01000010">
    <property type="protein sequence ID" value="MTS51751.1"/>
    <property type="molecule type" value="Genomic_DNA"/>
</dbReference>
<keyword evidence="4" id="KW-0472">Membrane</keyword>
<dbReference type="Proteomes" id="UP000449193">
    <property type="component" value="Unassembled WGS sequence"/>
</dbReference>
<evidence type="ECO:0000256" key="3">
    <source>
        <dbReference type="ARBA" id="ARBA00022989"/>
    </source>
</evidence>
<dbReference type="GO" id="GO:0016020">
    <property type="term" value="C:membrane"/>
    <property type="evidence" value="ECO:0007669"/>
    <property type="project" value="UniProtKB-SubCell"/>
</dbReference>
<comment type="subcellular location">
    <subcellularLocation>
        <location evidence="1">Membrane</location>
        <topology evidence="1">Multi-pass membrane protein</topology>
    </subcellularLocation>
</comment>
<evidence type="ECO:0000313" key="5">
    <source>
        <dbReference type="EMBL" id="MTS51751.1"/>
    </source>
</evidence>
<keyword evidence="2" id="KW-0812">Transmembrane</keyword>
<accession>A0A6I3QPZ0</accession>
<protein>
    <submittedName>
        <fullName evidence="5">Uncharacterized protein</fullName>
    </submittedName>
</protein>
<evidence type="ECO:0000256" key="2">
    <source>
        <dbReference type="ARBA" id="ARBA00022692"/>
    </source>
</evidence>